<dbReference type="InterPro" id="IPR029058">
    <property type="entry name" value="AB_hydrolase_fold"/>
</dbReference>
<reference evidence="1" key="1">
    <citation type="submission" date="2023-06" db="EMBL/GenBank/DDBJ databases">
        <authorList>
            <person name="Noh H."/>
        </authorList>
    </citation>
    <scope>NUCLEOTIDE SEQUENCE</scope>
    <source>
        <strain evidence="1">DUCC20226</strain>
    </source>
</reference>
<dbReference type="SUPFAM" id="SSF53474">
    <property type="entry name" value="alpha/beta-Hydrolases"/>
    <property type="match status" value="1"/>
</dbReference>
<gene>
    <name evidence="1" type="ORF">N8I77_012993</name>
</gene>
<dbReference type="Proteomes" id="UP001265746">
    <property type="component" value="Unassembled WGS sequence"/>
</dbReference>
<evidence type="ECO:0000313" key="1">
    <source>
        <dbReference type="EMBL" id="KAK2597126.1"/>
    </source>
</evidence>
<dbReference type="Gene3D" id="3.40.50.1820">
    <property type="entry name" value="alpha/beta hydrolase"/>
    <property type="match status" value="1"/>
</dbReference>
<accession>A0AAD9VZA4</accession>
<proteinExistence type="predicted"/>
<protein>
    <submittedName>
        <fullName evidence="1">Uncharacterized protein</fullName>
    </submittedName>
</protein>
<keyword evidence="2" id="KW-1185">Reference proteome</keyword>
<comment type="caution">
    <text evidence="1">The sequence shown here is derived from an EMBL/GenBank/DDBJ whole genome shotgun (WGS) entry which is preliminary data.</text>
</comment>
<evidence type="ECO:0000313" key="2">
    <source>
        <dbReference type="Proteomes" id="UP001265746"/>
    </source>
</evidence>
<dbReference type="AlphaFoldDB" id="A0AAD9VZA4"/>
<name>A0AAD9VZA4_PHOAM</name>
<dbReference type="EMBL" id="JAUJFL010000010">
    <property type="protein sequence ID" value="KAK2597126.1"/>
    <property type="molecule type" value="Genomic_DNA"/>
</dbReference>
<sequence>MAANETTANGGIPNGKASIHEKYTIGHAILEPAVHHESFEKLWETKWKAPCTMGVYPFMFGTVKDFEPVAQEITKKGLKEPYDWDEYAEMFFPKAQELSEIAARAEKAGEKEMASEYYLRSSALYRIARFPAPRSEKQRLAWTLGKEAFYKGGA</sequence>
<organism evidence="1 2">
    <name type="scientific">Phomopsis amygdali</name>
    <name type="common">Fusicoccum amygdali</name>
    <dbReference type="NCBI Taxonomy" id="1214568"/>
    <lineage>
        <taxon>Eukaryota</taxon>
        <taxon>Fungi</taxon>
        <taxon>Dikarya</taxon>
        <taxon>Ascomycota</taxon>
        <taxon>Pezizomycotina</taxon>
        <taxon>Sordariomycetes</taxon>
        <taxon>Sordariomycetidae</taxon>
        <taxon>Diaporthales</taxon>
        <taxon>Diaporthaceae</taxon>
        <taxon>Diaporthe</taxon>
    </lineage>
</organism>